<evidence type="ECO:0000313" key="3">
    <source>
        <dbReference type="Proteomes" id="UP000541558"/>
    </source>
</evidence>
<dbReference type="EMBL" id="JAACJK010000163">
    <property type="protein sequence ID" value="KAF5326164.1"/>
    <property type="molecule type" value="Genomic_DNA"/>
</dbReference>
<keyword evidence="3" id="KW-1185">Reference proteome</keyword>
<keyword evidence="1" id="KW-1133">Transmembrane helix</keyword>
<evidence type="ECO:0000256" key="1">
    <source>
        <dbReference type="SAM" id="Phobius"/>
    </source>
</evidence>
<name>A0A8H5BMJ5_9AGAR</name>
<keyword evidence="1" id="KW-0472">Membrane</keyword>
<proteinExistence type="predicted"/>
<feature type="transmembrane region" description="Helical" evidence="1">
    <location>
        <begin position="366"/>
        <end position="386"/>
    </location>
</feature>
<feature type="transmembrane region" description="Helical" evidence="1">
    <location>
        <begin position="89"/>
        <end position="109"/>
    </location>
</feature>
<dbReference type="OrthoDB" id="10427866at2759"/>
<organism evidence="2 3">
    <name type="scientific">Ephemerocybe angulata</name>
    <dbReference type="NCBI Taxonomy" id="980116"/>
    <lineage>
        <taxon>Eukaryota</taxon>
        <taxon>Fungi</taxon>
        <taxon>Dikarya</taxon>
        <taxon>Basidiomycota</taxon>
        <taxon>Agaricomycotina</taxon>
        <taxon>Agaricomycetes</taxon>
        <taxon>Agaricomycetidae</taxon>
        <taxon>Agaricales</taxon>
        <taxon>Agaricineae</taxon>
        <taxon>Psathyrellaceae</taxon>
        <taxon>Ephemerocybe</taxon>
    </lineage>
</organism>
<sequence>MPRSASMRAHLSMNAGAGVFQWPLPHAILVWLRKASLLPADYNVCNSYIEHGFNHGRLDSLLPSPVDHQSKHAQTFILTTMSLCAESRVLPQVLAYALPVSLIVLVYGLTHRAAQIASRIDPASLRYAAADYHPKTLGYGKLKFDTLRALILVPFALILLTFIGIYRQMHSAYYSALLMNLDSLRAASQFLPRVVFEYFADAGRREAAGRVFCALPRGVDEGIAVSSLLSSLICVGIVRNAVRVVVASVFNYYITRRTLENVASEDARLRLHDWSRSKVGHRVAAHATLSNNLFQMGFLLVTALSIPVQAFLAHERALLVDIGLLKRAGVLIPRVVLDYLADPERRERARRTVRASGPPFKGVDEFLLLCAVLCVLFYALTIRNTIKVMLRNRRAAKEQAVAGGDIERSGVEKTSSIDTLS</sequence>
<feature type="transmembrane region" description="Helical" evidence="1">
    <location>
        <begin position="147"/>
        <end position="166"/>
    </location>
</feature>
<keyword evidence="1" id="KW-0812">Transmembrane</keyword>
<dbReference type="Proteomes" id="UP000541558">
    <property type="component" value="Unassembled WGS sequence"/>
</dbReference>
<evidence type="ECO:0000313" key="2">
    <source>
        <dbReference type="EMBL" id="KAF5326164.1"/>
    </source>
</evidence>
<reference evidence="2 3" key="1">
    <citation type="journal article" date="2020" name="ISME J.">
        <title>Uncovering the hidden diversity of litter-decomposition mechanisms in mushroom-forming fungi.</title>
        <authorList>
            <person name="Floudas D."/>
            <person name="Bentzer J."/>
            <person name="Ahren D."/>
            <person name="Johansson T."/>
            <person name="Persson P."/>
            <person name="Tunlid A."/>
        </authorList>
    </citation>
    <scope>NUCLEOTIDE SEQUENCE [LARGE SCALE GENOMIC DNA]</scope>
    <source>
        <strain evidence="2 3">CBS 175.51</strain>
    </source>
</reference>
<protein>
    <submittedName>
        <fullName evidence="2">Uncharacterized protein</fullName>
    </submittedName>
</protein>
<gene>
    <name evidence="2" type="ORF">D9611_000810</name>
</gene>
<comment type="caution">
    <text evidence="2">The sequence shown here is derived from an EMBL/GenBank/DDBJ whole genome shotgun (WGS) entry which is preliminary data.</text>
</comment>
<dbReference type="AlphaFoldDB" id="A0A8H5BMJ5"/>
<feature type="transmembrane region" description="Helical" evidence="1">
    <location>
        <begin position="292"/>
        <end position="312"/>
    </location>
</feature>
<accession>A0A8H5BMJ5</accession>